<dbReference type="PROSITE" id="PS00383">
    <property type="entry name" value="TYR_PHOSPHATASE_1"/>
    <property type="match status" value="1"/>
</dbReference>
<comment type="caution">
    <text evidence="3">The sequence shown here is derived from an EMBL/GenBank/DDBJ whole genome shotgun (WGS) entry which is preliminary data.</text>
</comment>
<organism evidence="3 4">
    <name type="scientific">Kinneretia aquatilis</name>
    <dbReference type="NCBI Taxonomy" id="2070761"/>
    <lineage>
        <taxon>Bacteria</taxon>
        <taxon>Pseudomonadati</taxon>
        <taxon>Pseudomonadota</taxon>
        <taxon>Betaproteobacteria</taxon>
        <taxon>Burkholderiales</taxon>
        <taxon>Sphaerotilaceae</taxon>
        <taxon>Roseateles</taxon>
    </lineage>
</organism>
<dbReference type="AlphaFoldDB" id="A0A2N8KS68"/>
<dbReference type="InterPro" id="IPR016130">
    <property type="entry name" value="Tyr_Pase_AS"/>
</dbReference>
<name>A0A2N8KS68_9BURK</name>
<dbReference type="RefSeq" id="WP_102770075.1">
    <property type="nucleotide sequence ID" value="NZ_CP124551.1"/>
</dbReference>
<protein>
    <submittedName>
        <fullName evidence="3">Phosphatase</fullName>
    </submittedName>
</protein>
<dbReference type="SUPFAM" id="SSF52799">
    <property type="entry name" value="(Phosphotyrosine protein) phosphatases II"/>
    <property type="match status" value="1"/>
</dbReference>
<keyword evidence="1" id="KW-0378">Hydrolase</keyword>
<reference evidence="3 4" key="1">
    <citation type="submission" date="2018-01" db="EMBL/GenBank/DDBJ databases">
        <title>Draft genome sequence of Paucibacter aquatile CR182 isolated from freshwater of the Nakdong River.</title>
        <authorList>
            <person name="Choi A."/>
            <person name="Chung E.J."/>
        </authorList>
    </citation>
    <scope>NUCLEOTIDE SEQUENCE [LARGE SCALE GENOMIC DNA]</scope>
    <source>
        <strain evidence="3 4">CR182</strain>
    </source>
</reference>
<dbReference type="InterPro" id="IPR029021">
    <property type="entry name" value="Prot-tyrosine_phosphatase-like"/>
</dbReference>
<dbReference type="InterPro" id="IPR057023">
    <property type="entry name" value="PTP-SAK"/>
</dbReference>
<dbReference type="PROSITE" id="PS50056">
    <property type="entry name" value="TYR_PHOSPHATASE_2"/>
    <property type="match status" value="1"/>
</dbReference>
<keyword evidence="4" id="KW-1185">Reference proteome</keyword>
<dbReference type="Proteomes" id="UP000235916">
    <property type="component" value="Unassembled WGS sequence"/>
</dbReference>
<evidence type="ECO:0000313" key="3">
    <source>
        <dbReference type="EMBL" id="PND36301.1"/>
    </source>
</evidence>
<sequence length="161" mass="17485">MPFRPVSLPALDPHSSGRLWLQSMPGRLESWPAFLDEARLRQLHLVVCLNPLEEVAQLSPGYHKAIAEGRLPFRWQHLPMRDFGLGADPLAFRQGVEQIAHSLVLGEQVLLHCAAGIGRTGTVAACVLKSLGLPREAALAAVRAAGSNPQSALQSGWVDQF</sequence>
<dbReference type="OrthoDB" id="9806482at2"/>
<dbReference type="Gene3D" id="3.90.190.10">
    <property type="entry name" value="Protein tyrosine phosphatase superfamily"/>
    <property type="match status" value="1"/>
</dbReference>
<gene>
    <name evidence="3" type="ORF">C1O66_21605</name>
</gene>
<accession>A0A2N8KS68</accession>
<evidence type="ECO:0000256" key="1">
    <source>
        <dbReference type="ARBA" id="ARBA00022801"/>
    </source>
</evidence>
<dbReference type="InterPro" id="IPR000387">
    <property type="entry name" value="Tyr_Pase_dom"/>
</dbReference>
<dbReference type="GO" id="GO:0016791">
    <property type="term" value="F:phosphatase activity"/>
    <property type="evidence" value="ECO:0007669"/>
    <property type="project" value="UniProtKB-ARBA"/>
</dbReference>
<evidence type="ECO:0000259" key="2">
    <source>
        <dbReference type="PROSITE" id="PS50056"/>
    </source>
</evidence>
<evidence type="ECO:0000313" key="4">
    <source>
        <dbReference type="Proteomes" id="UP000235916"/>
    </source>
</evidence>
<dbReference type="Pfam" id="PF22784">
    <property type="entry name" value="PTP-SAK"/>
    <property type="match status" value="1"/>
</dbReference>
<feature type="domain" description="Tyrosine specific protein phosphatases" evidence="2">
    <location>
        <begin position="90"/>
        <end position="143"/>
    </location>
</feature>
<proteinExistence type="predicted"/>
<dbReference type="EMBL" id="POSP01000004">
    <property type="protein sequence ID" value="PND36301.1"/>
    <property type="molecule type" value="Genomic_DNA"/>
</dbReference>